<dbReference type="InterPro" id="IPR011009">
    <property type="entry name" value="Kinase-like_dom_sf"/>
</dbReference>
<keyword evidence="1" id="KW-0808">Transferase</keyword>
<feature type="transmembrane region" description="Helical" evidence="7">
    <location>
        <begin position="453"/>
        <end position="472"/>
    </location>
</feature>
<dbReference type="InterPro" id="IPR008271">
    <property type="entry name" value="Ser/Thr_kinase_AS"/>
</dbReference>
<keyword evidence="3 9" id="KW-0418">Kinase</keyword>
<keyword evidence="7" id="KW-0472">Membrane</keyword>
<keyword evidence="4 5" id="KW-0067">ATP-binding</keyword>
<accession>A0ABY4KZ15</accession>
<feature type="compositionally biased region" description="Basic and acidic residues" evidence="6">
    <location>
        <begin position="313"/>
        <end position="328"/>
    </location>
</feature>
<evidence type="ECO:0000256" key="2">
    <source>
        <dbReference type="ARBA" id="ARBA00022741"/>
    </source>
</evidence>
<feature type="domain" description="Protein kinase" evidence="8">
    <location>
        <begin position="16"/>
        <end position="277"/>
    </location>
</feature>
<dbReference type="SUPFAM" id="SSF56112">
    <property type="entry name" value="Protein kinase-like (PK-like)"/>
    <property type="match status" value="1"/>
</dbReference>
<evidence type="ECO:0000256" key="4">
    <source>
        <dbReference type="ARBA" id="ARBA00022840"/>
    </source>
</evidence>
<evidence type="ECO:0000256" key="3">
    <source>
        <dbReference type="ARBA" id="ARBA00022777"/>
    </source>
</evidence>
<reference evidence="9 10" key="1">
    <citation type="submission" date="2020-04" db="EMBL/GenBank/DDBJ databases">
        <title>Thermobifida alba genome sequencing and assembly.</title>
        <authorList>
            <person name="Luzics S."/>
            <person name="Horvath B."/>
            <person name="Nagy I."/>
            <person name="Toth A."/>
            <person name="Nagy I."/>
            <person name="Kukolya J."/>
        </authorList>
    </citation>
    <scope>NUCLEOTIDE SEQUENCE [LARGE SCALE GENOMIC DNA]</scope>
    <source>
        <strain evidence="9 10">DSM 43795</strain>
    </source>
</reference>
<dbReference type="CDD" id="cd14014">
    <property type="entry name" value="STKc_PknB_like"/>
    <property type="match status" value="1"/>
</dbReference>
<name>A0ABY4KZ15_THEAE</name>
<keyword evidence="10" id="KW-1185">Reference proteome</keyword>
<dbReference type="EMBL" id="CP051627">
    <property type="protein sequence ID" value="UPT20683.1"/>
    <property type="molecule type" value="Genomic_DNA"/>
</dbReference>
<keyword evidence="7" id="KW-0812">Transmembrane</keyword>
<protein>
    <submittedName>
        <fullName evidence="9">Serine/threonine protein kinase</fullName>
    </submittedName>
</protein>
<evidence type="ECO:0000313" key="10">
    <source>
        <dbReference type="Proteomes" id="UP000832041"/>
    </source>
</evidence>
<dbReference type="Pfam" id="PF00069">
    <property type="entry name" value="Pkinase"/>
    <property type="match status" value="1"/>
</dbReference>
<evidence type="ECO:0000256" key="6">
    <source>
        <dbReference type="SAM" id="MobiDB-lite"/>
    </source>
</evidence>
<gene>
    <name evidence="9" type="ORF">FOF52_06660</name>
</gene>
<evidence type="ECO:0000313" key="9">
    <source>
        <dbReference type="EMBL" id="UPT20683.1"/>
    </source>
</evidence>
<evidence type="ECO:0000259" key="8">
    <source>
        <dbReference type="PROSITE" id="PS50011"/>
    </source>
</evidence>
<keyword evidence="9" id="KW-0723">Serine/threonine-protein kinase</keyword>
<feature type="region of interest" description="Disordered" evidence="6">
    <location>
        <begin position="297"/>
        <end position="330"/>
    </location>
</feature>
<dbReference type="PANTHER" id="PTHR43289">
    <property type="entry name" value="MITOGEN-ACTIVATED PROTEIN KINASE KINASE KINASE 20-RELATED"/>
    <property type="match status" value="1"/>
</dbReference>
<dbReference type="Gene3D" id="3.30.200.20">
    <property type="entry name" value="Phosphorylase Kinase, domain 1"/>
    <property type="match status" value="1"/>
</dbReference>
<proteinExistence type="predicted"/>
<dbReference type="Gene3D" id="1.10.510.10">
    <property type="entry name" value="Transferase(Phosphotransferase) domain 1"/>
    <property type="match status" value="1"/>
</dbReference>
<dbReference type="PROSITE" id="PS00108">
    <property type="entry name" value="PROTEIN_KINASE_ST"/>
    <property type="match status" value="1"/>
</dbReference>
<dbReference type="RefSeq" id="WP_282573916.1">
    <property type="nucleotide sequence ID" value="NZ_BAABEB010000012.1"/>
</dbReference>
<keyword evidence="2 5" id="KW-0547">Nucleotide-binding</keyword>
<dbReference type="Proteomes" id="UP000832041">
    <property type="component" value="Chromosome"/>
</dbReference>
<sequence length="571" mass="61215">MAHPLRNGDPARIGPYRLHSRLGGGGMGQVFLGRSRGGRWVAVKVVRPELADDPEFRRRFAAEVEAARRVGGFYTAPVVDADTEADPPWLAAAYIPGPSLQAAVTDHGPLPLESVVVLGTGLAEGLTAVHASGLVHRDLKPGNVILAADGPRLIDFGIARALDTTSHTHTATVLGTAAYMSPEQARAEKVGPPSDVFSLGCVLTFAATGRSPFGEGPLHAVVYRVVHAEPDLSDLPAPLVAPITACLAKDPVERPSPQDLLADLTALAAPEPSHPERRWLPEPVTEIITHRATLLLPRNDTGPATGAANLPTKESRHRPAADQEKQEQPGRVSLVIGNLGPTGLELAVDDAALGTVPAYETRTFPLTPGVHSLLVQSTRHRGVVRRIEAADGATVRMAYDLPRKRGAAPQAVQAVTFTPSWTSRMELMFKGTAVSAIILSAASLLLLGGLMPFMTLVASLVLGILTTLLNMVSSRRLTLNNSGIVFPFSSEANKPVRWDSVGQVSVIEEKRGSVLVLWPRGADHWLEGANSPDGTIRYQIDRLGFVSSEKRRRRFHAALRWFAADAYFEQL</sequence>
<dbReference type="PANTHER" id="PTHR43289:SF34">
    <property type="entry name" value="SERINE_THREONINE-PROTEIN KINASE YBDM-RELATED"/>
    <property type="match status" value="1"/>
</dbReference>
<organism evidence="9 10">
    <name type="scientific">Thermobifida alba</name>
    <name type="common">Thermomonospora alba</name>
    <dbReference type="NCBI Taxonomy" id="53522"/>
    <lineage>
        <taxon>Bacteria</taxon>
        <taxon>Bacillati</taxon>
        <taxon>Actinomycetota</taxon>
        <taxon>Actinomycetes</taxon>
        <taxon>Streptosporangiales</taxon>
        <taxon>Nocardiopsidaceae</taxon>
        <taxon>Thermobifida</taxon>
    </lineage>
</organism>
<dbReference type="PROSITE" id="PS50011">
    <property type="entry name" value="PROTEIN_KINASE_DOM"/>
    <property type="match status" value="1"/>
</dbReference>
<feature type="binding site" evidence="5">
    <location>
        <position position="44"/>
    </location>
    <ligand>
        <name>ATP</name>
        <dbReference type="ChEBI" id="CHEBI:30616"/>
    </ligand>
</feature>
<evidence type="ECO:0000256" key="5">
    <source>
        <dbReference type="PROSITE-ProRule" id="PRU10141"/>
    </source>
</evidence>
<evidence type="ECO:0000256" key="7">
    <source>
        <dbReference type="SAM" id="Phobius"/>
    </source>
</evidence>
<dbReference type="InterPro" id="IPR017441">
    <property type="entry name" value="Protein_kinase_ATP_BS"/>
</dbReference>
<dbReference type="PROSITE" id="PS00107">
    <property type="entry name" value="PROTEIN_KINASE_ATP"/>
    <property type="match status" value="1"/>
</dbReference>
<keyword evidence="7" id="KW-1133">Transmembrane helix</keyword>
<dbReference type="InterPro" id="IPR000719">
    <property type="entry name" value="Prot_kinase_dom"/>
</dbReference>
<dbReference type="SMART" id="SM00220">
    <property type="entry name" value="S_TKc"/>
    <property type="match status" value="1"/>
</dbReference>
<dbReference type="GO" id="GO:0004674">
    <property type="term" value="F:protein serine/threonine kinase activity"/>
    <property type="evidence" value="ECO:0007669"/>
    <property type="project" value="UniProtKB-KW"/>
</dbReference>
<evidence type="ECO:0000256" key="1">
    <source>
        <dbReference type="ARBA" id="ARBA00022679"/>
    </source>
</evidence>